<gene>
    <name evidence="2" type="ORF">C8N47_109114</name>
</gene>
<dbReference type="EMBL" id="QAAD01000009">
    <property type="protein sequence ID" value="PTN08378.1"/>
    <property type="molecule type" value="Genomic_DNA"/>
</dbReference>
<dbReference type="OrthoDB" id="1121839at2"/>
<reference evidence="2 3" key="1">
    <citation type="submission" date="2018-04" db="EMBL/GenBank/DDBJ databases">
        <title>Genomic Encyclopedia of Archaeal and Bacterial Type Strains, Phase II (KMG-II): from individual species to whole genera.</title>
        <authorList>
            <person name="Goeker M."/>
        </authorList>
    </citation>
    <scope>NUCLEOTIDE SEQUENCE [LARGE SCALE GENOMIC DNA]</scope>
    <source>
        <strain evidence="2 3">DSM 28823</strain>
    </source>
</reference>
<feature type="transmembrane region" description="Helical" evidence="1">
    <location>
        <begin position="105"/>
        <end position="123"/>
    </location>
</feature>
<comment type="caution">
    <text evidence="2">The sequence shown here is derived from an EMBL/GenBank/DDBJ whole genome shotgun (WGS) entry which is preliminary data.</text>
</comment>
<keyword evidence="1" id="KW-1133">Transmembrane helix</keyword>
<name>A0A2T5C175_9BACT</name>
<accession>A0A2T5C175</accession>
<dbReference type="RefSeq" id="WP_107822521.1">
    <property type="nucleotide sequence ID" value="NZ_OY782574.1"/>
</dbReference>
<sequence length="161" mass="18540">MENWYPGFEKKIVDQLKGSNVKDLRFFRIEEYLRNAERTDAQASSCRACYALRNEIEQTADQVAKAVQQPGAERRRIDSLQSRLSDHLRKEHGFYPPSYHTYLQSVYWTVGFMALAFLLTVLFPEVEKAVFYSPAFAIGVITGQVIGGKKDRKVRDSNKIL</sequence>
<proteinExistence type="predicted"/>
<keyword evidence="1" id="KW-0812">Transmembrane</keyword>
<evidence type="ECO:0000313" key="3">
    <source>
        <dbReference type="Proteomes" id="UP000243525"/>
    </source>
</evidence>
<organism evidence="2 3">
    <name type="scientific">Mangrovibacterium marinum</name>
    <dbReference type="NCBI Taxonomy" id="1639118"/>
    <lineage>
        <taxon>Bacteria</taxon>
        <taxon>Pseudomonadati</taxon>
        <taxon>Bacteroidota</taxon>
        <taxon>Bacteroidia</taxon>
        <taxon>Marinilabiliales</taxon>
        <taxon>Prolixibacteraceae</taxon>
        <taxon>Mangrovibacterium</taxon>
    </lineage>
</organism>
<keyword evidence="1" id="KW-0472">Membrane</keyword>
<protein>
    <submittedName>
        <fullName evidence="2">Uncharacterized protein</fullName>
    </submittedName>
</protein>
<dbReference type="Proteomes" id="UP000243525">
    <property type="component" value="Unassembled WGS sequence"/>
</dbReference>
<evidence type="ECO:0000313" key="2">
    <source>
        <dbReference type="EMBL" id="PTN08378.1"/>
    </source>
</evidence>
<feature type="transmembrane region" description="Helical" evidence="1">
    <location>
        <begin position="129"/>
        <end position="147"/>
    </location>
</feature>
<evidence type="ECO:0000256" key="1">
    <source>
        <dbReference type="SAM" id="Phobius"/>
    </source>
</evidence>
<keyword evidence="3" id="KW-1185">Reference proteome</keyword>
<dbReference type="AlphaFoldDB" id="A0A2T5C175"/>